<evidence type="ECO:0000256" key="2">
    <source>
        <dbReference type="ARBA" id="ARBA00022670"/>
    </source>
</evidence>
<proteinExistence type="inferred from homology"/>
<dbReference type="InterPro" id="IPR042269">
    <property type="entry name" value="Ser_carbopepase_S28_SKS"/>
</dbReference>
<dbReference type="Gene3D" id="1.20.120.980">
    <property type="entry name" value="Serine carboxypeptidase S28, SKS domain"/>
    <property type="match status" value="1"/>
</dbReference>
<evidence type="ECO:0000313" key="6">
    <source>
        <dbReference type="EMBL" id="KAJ0402650.1"/>
    </source>
</evidence>
<keyword evidence="2" id="KW-0645">Protease</keyword>
<comment type="similarity">
    <text evidence="1">Belongs to the peptidase S28 family.</text>
</comment>
<sequence length="542" mass="60676">MMTEERLPMLRSERARRDRHARLARLPLVCAVVGALVAPLVLLVDLRQRSELASDALGQLRAIPTTSSYELNPDGTPNLLKECQELYFTQALDHFVAISPTYEERYFVCDKHSRKNGSIFFYVGNEADVELYLNNTGLMWENAEEFGAMLVFAEHRYFGKSIPFGDQVTKHMQYLSTEQALADYAVLIEHIKSTFKLNVPVIGFGGSYGGMLGSWFRMKYPHIMDGIIAASAPILSFLGDEKPVDMGSFARVTTFDASPEAGSAPNCVPNIRRAWSVIREMGMTDAGRKDLLAAFSLCSTEKLESGADVEALIGWIKSAYDYMAMGNFPYPSPYIMNGQSVLPAYPVRVACEHLKDSFAADDKLALLRAFRESVGVYYNSTLDKTCYEMSAPSDESAHDSDFWQYLYCSEMYQPSITDGVNDMFWDVPWNMTADNASCIAQWGTPLRPLWATTQYGGRKALRAASNMVLSNGNYDPWSGGGVLENFTDSVVYVPVDGGAHHLDLFFSNELDPPAIKEARAIEKMHMWKWVREYYAAIDAMQA</sequence>
<dbReference type="GO" id="GO:0006508">
    <property type="term" value="P:proteolysis"/>
    <property type="evidence" value="ECO:0007669"/>
    <property type="project" value="UniProtKB-KW"/>
</dbReference>
<keyword evidence="4" id="KW-0378">Hydrolase</keyword>
<dbReference type="InterPro" id="IPR008758">
    <property type="entry name" value="Peptidase_S28"/>
</dbReference>
<dbReference type="InterPro" id="IPR029058">
    <property type="entry name" value="AB_hydrolase_fold"/>
</dbReference>
<keyword evidence="7" id="KW-1185">Reference proteome</keyword>
<accession>A0AAD5QBH7</accession>
<gene>
    <name evidence="6" type="ORF">P43SY_007515</name>
</gene>
<protein>
    <recommendedName>
        <fullName evidence="8">Lysosomal Pro-X carboxypeptidase</fullName>
    </recommendedName>
</protein>
<dbReference type="PANTHER" id="PTHR11010">
    <property type="entry name" value="PROTEASE S28 PRO-X CARBOXYPEPTIDASE-RELATED"/>
    <property type="match status" value="1"/>
</dbReference>
<evidence type="ECO:0000256" key="3">
    <source>
        <dbReference type="ARBA" id="ARBA00022729"/>
    </source>
</evidence>
<evidence type="ECO:0000256" key="5">
    <source>
        <dbReference type="ARBA" id="ARBA00023180"/>
    </source>
</evidence>
<dbReference type="PANTHER" id="PTHR11010:SF120">
    <property type="entry name" value="LYSOSOMAL PRO-X CARBOXYPEPTIDASE"/>
    <property type="match status" value="1"/>
</dbReference>
<evidence type="ECO:0000313" key="7">
    <source>
        <dbReference type="Proteomes" id="UP001209570"/>
    </source>
</evidence>
<reference evidence="6" key="1">
    <citation type="submission" date="2021-12" db="EMBL/GenBank/DDBJ databases">
        <title>Prjna785345.</title>
        <authorList>
            <person name="Rujirawat T."/>
            <person name="Krajaejun T."/>
        </authorList>
    </citation>
    <scope>NUCLEOTIDE SEQUENCE</scope>
    <source>
        <strain evidence="6">Pi057C3</strain>
    </source>
</reference>
<evidence type="ECO:0008006" key="8">
    <source>
        <dbReference type="Google" id="ProtNLM"/>
    </source>
</evidence>
<evidence type="ECO:0000256" key="1">
    <source>
        <dbReference type="ARBA" id="ARBA00011079"/>
    </source>
</evidence>
<keyword evidence="5" id="KW-0325">Glycoprotein</keyword>
<dbReference type="GO" id="GO:0070008">
    <property type="term" value="F:serine-type exopeptidase activity"/>
    <property type="evidence" value="ECO:0007669"/>
    <property type="project" value="InterPro"/>
</dbReference>
<dbReference type="Gene3D" id="3.40.50.1820">
    <property type="entry name" value="alpha/beta hydrolase"/>
    <property type="match status" value="1"/>
</dbReference>
<dbReference type="Proteomes" id="UP001209570">
    <property type="component" value="Unassembled WGS sequence"/>
</dbReference>
<comment type="caution">
    <text evidence="6">The sequence shown here is derived from an EMBL/GenBank/DDBJ whole genome shotgun (WGS) entry which is preliminary data.</text>
</comment>
<organism evidence="6 7">
    <name type="scientific">Pythium insidiosum</name>
    <name type="common">Pythiosis disease agent</name>
    <dbReference type="NCBI Taxonomy" id="114742"/>
    <lineage>
        <taxon>Eukaryota</taxon>
        <taxon>Sar</taxon>
        <taxon>Stramenopiles</taxon>
        <taxon>Oomycota</taxon>
        <taxon>Peronosporomycetes</taxon>
        <taxon>Pythiales</taxon>
        <taxon>Pythiaceae</taxon>
        <taxon>Pythium</taxon>
    </lineage>
</organism>
<evidence type="ECO:0000256" key="4">
    <source>
        <dbReference type="ARBA" id="ARBA00022801"/>
    </source>
</evidence>
<dbReference type="AlphaFoldDB" id="A0AAD5QBH7"/>
<dbReference type="SUPFAM" id="SSF53474">
    <property type="entry name" value="alpha/beta-Hydrolases"/>
    <property type="match status" value="1"/>
</dbReference>
<keyword evidence="3" id="KW-0732">Signal</keyword>
<dbReference type="EMBL" id="JAKCXM010000097">
    <property type="protein sequence ID" value="KAJ0402650.1"/>
    <property type="molecule type" value="Genomic_DNA"/>
</dbReference>
<dbReference type="Pfam" id="PF05577">
    <property type="entry name" value="Peptidase_S28"/>
    <property type="match status" value="1"/>
</dbReference>
<dbReference type="GO" id="GO:0008239">
    <property type="term" value="F:dipeptidyl-peptidase activity"/>
    <property type="evidence" value="ECO:0007669"/>
    <property type="project" value="TreeGrafter"/>
</dbReference>
<name>A0AAD5QBH7_PYTIN</name>